<dbReference type="SUPFAM" id="SSF53613">
    <property type="entry name" value="Ribokinase-like"/>
    <property type="match status" value="1"/>
</dbReference>
<evidence type="ECO:0000259" key="3">
    <source>
        <dbReference type="Pfam" id="PF08543"/>
    </source>
</evidence>
<dbReference type="Gene3D" id="3.40.1190.20">
    <property type="match status" value="1"/>
</dbReference>
<evidence type="ECO:0000313" key="4">
    <source>
        <dbReference type="EMBL" id="MBR9652746.1"/>
    </source>
</evidence>
<reference evidence="4 5" key="1">
    <citation type="journal article" date="2021" name="Arch. Microbiol.">
        <title>Thalassobius aquimarinus sp. nov., isolated from the Sea of Japan seashore.</title>
        <authorList>
            <person name="Kurilenko V.V."/>
            <person name="Romanenko L.A."/>
            <person name="Chernysheva N.Y."/>
            <person name="Velansky P.V."/>
            <person name="Tekutyeva L.A."/>
            <person name="Isaeva M.P."/>
            <person name="Mikhailov V.V."/>
        </authorList>
    </citation>
    <scope>NUCLEOTIDE SEQUENCE [LARGE SCALE GENOMIC DNA]</scope>
    <source>
        <strain evidence="4 5">KMM 8518</strain>
    </source>
</reference>
<evidence type="ECO:0000256" key="1">
    <source>
        <dbReference type="ARBA" id="ARBA00004948"/>
    </source>
</evidence>
<gene>
    <name evidence="4" type="ORF">IT775_16630</name>
</gene>
<sequence>MTVSALFVGGMDSSGGAGLMRDCATAAAMGAAPRVAVTAVTAQTDRSVTSLHPVPAPDVAAQMKAAGQVGAVKLGMLGTARIVETVADNLPNVPLVLDPVLASSSGRALLDEAGLRALLSRLLCRTTLLTPNLPELRVLATWLGLADGADERARVRALMAQGCAAVLVKGGHAGVGQTCEDRLYMADGDVFAFSGPRFAVALRGTGCQLASAIAVGLGSGQDMRTAIATARELLQARFRKALQQV</sequence>
<dbReference type="EMBL" id="JADMKU010000018">
    <property type="protein sequence ID" value="MBR9652746.1"/>
    <property type="molecule type" value="Genomic_DNA"/>
</dbReference>
<dbReference type="PANTHER" id="PTHR20858:SF17">
    <property type="entry name" value="HYDROXYMETHYLPYRIMIDINE_PHOSPHOMETHYLPYRIMIDINE KINASE THI20-RELATED"/>
    <property type="match status" value="1"/>
</dbReference>
<feature type="domain" description="Pyridoxamine kinase/Phosphomethylpyrimidine kinase" evidence="3">
    <location>
        <begin position="12"/>
        <end position="243"/>
    </location>
</feature>
<dbReference type="GO" id="GO:0016301">
    <property type="term" value="F:kinase activity"/>
    <property type="evidence" value="ECO:0007669"/>
    <property type="project" value="UniProtKB-KW"/>
</dbReference>
<keyword evidence="5" id="KW-1185">Reference proteome</keyword>
<organism evidence="4 5">
    <name type="scientific">Thalassovita aquimarina</name>
    <dbReference type="NCBI Taxonomy" id="2785917"/>
    <lineage>
        <taxon>Bacteria</taxon>
        <taxon>Pseudomonadati</taxon>
        <taxon>Pseudomonadota</taxon>
        <taxon>Alphaproteobacteria</taxon>
        <taxon>Rhodobacterales</taxon>
        <taxon>Roseobacteraceae</taxon>
        <taxon>Thalassovita</taxon>
    </lineage>
</organism>
<dbReference type="CDD" id="cd01169">
    <property type="entry name" value="HMPP_kinase"/>
    <property type="match status" value="1"/>
</dbReference>
<comment type="pathway">
    <text evidence="1">Cofactor biosynthesis; thiamine diphosphate biosynthesis.</text>
</comment>
<evidence type="ECO:0000256" key="2">
    <source>
        <dbReference type="ARBA" id="ARBA00012135"/>
    </source>
</evidence>
<accession>A0ABS5HUU5</accession>
<dbReference type="Proteomes" id="UP001195941">
    <property type="component" value="Unassembled WGS sequence"/>
</dbReference>
<dbReference type="InterPro" id="IPR013749">
    <property type="entry name" value="PM/HMP-P_kinase-1"/>
</dbReference>
<name>A0ABS5HUU5_9RHOB</name>
<dbReference type="EC" id="2.7.1.49" evidence="2"/>
<keyword evidence="4" id="KW-0418">Kinase</keyword>
<dbReference type="RefSeq" id="WP_212702367.1">
    <property type="nucleotide sequence ID" value="NZ_JADMKU010000018.1"/>
</dbReference>
<comment type="caution">
    <text evidence="4">The sequence shown here is derived from an EMBL/GenBank/DDBJ whole genome shotgun (WGS) entry which is preliminary data.</text>
</comment>
<dbReference type="Pfam" id="PF08543">
    <property type="entry name" value="Phos_pyr_kin"/>
    <property type="match status" value="1"/>
</dbReference>
<dbReference type="PANTHER" id="PTHR20858">
    <property type="entry name" value="PHOSPHOMETHYLPYRIMIDINE KINASE"/>
    <property type="match status" value="1"/>
</dbReference>
<keyword evidence="4" id="KW-0808">Transferase</keyword>
<evidence type="ECO:0000313" key="5">
    <source>
        <dbReference type="Proteomes" id="UP001195941"/>
    </source>
</evidence>
<dbReference type="InterPro" id="IPR004399">
    <property type="entry name" value="HMP/HMP-P_kinase_dom"/>
</dbReference>
<dbReference type="InterPro" id="IPR029056">
    <property type="entry name" value="Ribokinase-like"/>
</dbReference>
<protein>
    <recommendedName>
        <fullName evidence="2">hydroxymethylpyrimidine kinase</fullName>
        <ecNumber evidence="2">2.7.1.49</ecNumber>
    </recommendedName>
</protein>
<proteinExistence type="predicted"/>